<feature type="transmembrane region" description="Helical" evidence="2">
    <location>
        <begin position="738"/>
        <end position="758"/>
    </location>
</feature>
<organism evidence="4 5">
    <name type="scientific">Spodoptera litura</name>
    <name type="common">Asian cotton leafworm</name>
    <dbReference type="NCBI Taxonomy" id="69820"/>
    <lineage>
        <taxon>Eukaryota</taxon>
        <taxon>Metazoa</taxon>
        <taxon>Ecdysozoa</taxon>
        <taxon>Arthropoda</taxon>
        <taxon>Hexapoda</taxon>
        <taxon>Insecta</taxon>
        <taxon>Pterygota</taxon>
        <taxon>Neoptera</taxon>
        <taxon>Endopterygota</taxon>
        <taxon>Lepidoptera</taxon>
        <taxon>Glossata</taxon>
        <taxon>Ditrysia</taxon>
        <taxon>Noctuoidea</taxon>
        <taxon>Noctuidae</taxon>
        <taxon>Amphipyrinae</taxon>
        <taxon>Spodoptera</taxon>
    </lineage>
</organism>
<sequence>MWIHVVIVATIIIRVHTVSYWIPHSTSMFDYLDSYEDYEDFDYDYASAPESNETPVNIPTPNNYNNTFNHSSSVNITEPYLNQNNETDTKNNEPVKLYNNNTLHSDAGSRVNNTVLQNNNTDSPVNNLGTQNNNTDPQVNHSGTQHNKTGSRVNNSGALSNNTDLRVNNSGTQDNNSDSRGYNSRTLNNNTDVRVNNSGTQDNNTDPRVNNSGSLNNNTDQRVNNSGSLNNNTDSRGYNSGTQNNNTDLQVNNSGSQNNNTDSRVNNSGTQTNNTDSRVNNFGTKNNKTNSQGNNSETLNNKTDLRLNNSGTLNNNTKSRVNTTGLQNINLNSRLNNATNLPKLSAMNWKEELTFRHNNRKTSRKKGPIRYDNIVRLCPNDTVCPRKCCKLGENFDILNNVCSPAESSQNEFIPPVWDEYTELSKFDVKNKLKFSPGHHLSCLRKLKEEQKLVTDITKVFRLRSDGKLEVESPLAIGQELIYDPGKYCIDMFIMSQNKTKLNAFICHVHTEIEKYHLTVTGSCYLVTCFFVVLRVSLFAWLPELQTLHGVTIIAYLGNFVVGYMLLGIKKLFMFKNNISRKICVVLSVITYFSIMSAFFWRNIMCFDMWKTFSGKNTISRKNQISRPRLAAYFAYAFGVPAGLTAILIGMEFSDISKFHPLKPKLRLNGCAGMSGDGALVYHFTPLITLFFANIVMFTSTALKIAATTKQTKILYQSQNNVTNAINTERQRFLLYVKLWAAMLILEVNWIVRAVVYFFPEVEVLVFFVDIYNTTVLLGIIIHYFCQKRNWKKIKRRYQQMRGIAVSEPNTGTSINRTTSTISLEVSQTSVNNTVTSNCDTSPL</sequence>
<dbReference type="CDD" id="cd15039">
    <property type="entry name" value="7tmB3_Methuselah-like"/>
    <property type="match status" value="1"/>
</dbReference>
<evidence type="ECO:0000313" key="4">
    <source>
        <dbReference type="Proteomes" id="UP000301870"/>
    </source>
</evidence>
<gene>
    <name evidence="5" type="primary">LOC111361894</name>
</gene>
<dbReference type="Proteomes" id="UP000301870">
    <property type="component" value="Unplaced"/>
</dbReference>
<feature type="region of interest" description="Disordered" evidence="1">
    <location>
        <begin position="82"/>
        <end position="320"/>
    </location>
</feature>
<keyword evidence="4" id="KW-1185">Reference proteome</keyword>
<name>A0A9J7J3Y7_SPOLT</name>
<evidence type="ECO:0000256" key="2">
    <source>
        <dbReference type="SAM" id="Phobius"/>
    </source>
</evidence>
<feature type="chain" id="PRO_5039901951" evidence="3">
    <location>
        <begin position="18"/>
        <end position="843"/>
    </location>
</feature>
<dbReference type="OrthoDB" id="6134459at2759"/>
<keyword evidence="2" id="KW-0472">Membrane</keyword>
<accession>A0A9J7J3Y7</accession>
<feature type="transmembrane region" description="Helical" evidence="2">
    <location>
        <begin position="578"/>
        <end position="600"/>
    </location>
</feature>
<reference evidence="5" key="1">
    <citation type="submission" date="2025-08" db="UniProtKB">
        <authorList>
            <consortium name="RefSeq"/>
        </authorList>
    </citation>
    <scope>IDENTIFICATION</scope>
    <source>
        <strain evidence="5">Ishihara</strain>
        <tissue evidence="5">Whole body</tissue>
    </source>
</reference>
<feature type="compositionally biased region" description="Polar residues" evidence="1">
    <location>
        <begin position="98"/>
        <end position="320"/>
    </location>
</feature>
<feature type="transmembrane region" description="Helical" evidence="2">
    <location>
        <begin position="515"/>
        <end position="535"/>
    </location>
</feature>
<dbReference type="RefSeq" id="XP_022834103.1">
    <property type="nucleotide sequence ID" value="XM_022978335.1"/>
</dbReference>
<proteinExistence type="predicted"/>
<dbReference type="PANTHER" id="PTHR46953">
    <property type="entry name" value="G-PROTEIN COUPLED RECEPTOR MTH-LIKE 1-RELATED"/>
    <property type="match status" value="1"/>
</dbReference>
<feature type="transmembrane region" description="Helical" evidence="2">
    <location>
        <begin position="547"/>
        <end position="566"/>
    </location>
</feature>
<dbReference type="PANTHER" id="PTHR46953:SF1">
    <property type="entry name" value="G-PROTEIN COUPLED RECEPTOR MTH-LIKE 1-RELATED"/>
    <property type="match status" value="1"/>
</dbReference>
<evidence type="ECO:0000256" key="1">
    <source>
        <dbReference type="SAM" id="MobiDB-lite"/>
    </source>
</evidence>
<keyword evidence="2" id="KW-0812">Transmembrane</keyword>
<evidence type="ECO:0000256" key="3">
    <source>
        <dbReference type="SAM" id="SignalP"/>
    </source>
</evidence>
<keyword evidence="2" id="KW-1133">Transmembrane helix</keyword>
<feature type="transmembrane region" description="Helical" evidence="2">
    <location>
        <begin position="764"/>
        <end position="785"/>
    </location>
</feature>
<dbReference type="InterPro" id="IPR052808">
    <property type="entry name" value="GPCR_Mth-like"/>
</dbReference>
<keyword evidence="3" id="KW-0732">Signal</keyword>
<dbReference type="GeneID" id="111361894"/>
<dbReference type="AlphaFoldDB" id="A0A9J7J3Y7"/>
<evidence type="ECO:0000313" key="5">
    <source>
        <dbReference type="RefSeq" id="XP_022834103.1"/>
    </source>
</evidence>
<dbReference type="Gene3D" id="1.20.1070.10">
    <property type="entry name" value="Rhodopsin 7-helix transmembrane proteins"/>
    <property type="match status" value="1"/>
</dbReference>
<feature type="transmembrane region" description="Helical" evidence="2">
    <location>
        <begin position="629"/>
        <end position="650"/>
    </location>
</feature>
<dbReference type="KEGG" id="sliu:111361894"/>
<feature type="transmembrane region" description="Helical" evidence="2">
    <location>
        <begin position="683"/>
        <end position="706"/>
    </location>
</feature>
<protein>
    <submittedName>
        <fullName evidence="5">Uncharacterized protein LOC111361894</fullName>
    </submittedName>
</protein>
<feature type="signal peptide" evidence="3">
    <location>
        <begin position="1"/>
        <end position="17"/>
    </location>
</feature>